<dbReference type="GO" id="GO:0030414">
    <property type="term" value="F:peptidase inhibitor activity"/>
    <property type="evidence" value="ECO:0007669"/>
    <property type="project" value="InterPro"/>
</dbReference>
<sequence>MRLQSSLLLVVLLALETQLPVARCRNKGEKLGGCPPDDGPCLKVTPDQCMNDHQCPSSMKCCSRACFRQCVPRVSVKLGKCPVDKLHCLSPIKHTCNKDFDCSGKKRCCLGACGRDCRDPSKGTAW</sequence>
<organism evidence="4 5">
    <name type="scientific">Peromyscus maniculatus bairdii</name>
    <name type="common">Prairie deer mouse</name>
    <dbReference type="NCBI Taxonomy" id="230844"/>
    <lineage>
        <taxon>Eukaryota</taxon>
        <taxon>Metazoa</taxon>
        <taxon>Chordata</taxon>
        <taxon>Craniata</taxon>
        <taxon>Vertebrata</taxon>
        <taxon>Euteleostomi</taxon>
        <taxon>Mammalia</taxon>
        <taxon>Eutheria</taxon>
        <taxon>Euarchontoglires</taxon>
        <taxon>Glires</taxon>
        <taxon>Rodentia</taxon>
        <taxon>Myomorpha</taxon>
        <taxon>Muroidea</taxon>
        <taxon>Cricetidae</taxon>
        <taxon>Neotominae</taxon>
        <taxon>Peromyscus</taxon>
    </lineage>
</organism>
<proteinExistence type="predicted"/>
<dbReference type="Gene3D" id="4.10.75.10">
    <property type="entry name" value="Elafin-like"/>
    <property type="match status" value="2"/>
</dbReference>
<dbReference type="GeneTree" id="ENSGT00730000111369"/>
<dbReference type="GO" id="GO:0005576">
    <property type="term" value="C:extracellular region"/>
    <property type="evidence" value="ECO:0007669"/>
    <property type="project" value="InterPro"/>
</dbReference>
<evidence type="ECO:0000313" key="5">
    <source>
        <dbReference type="Proteomes" id="UP000694547"/>
    </source>
</evidence>
<feature type="domain" description="WAP" evidence="3">
    <location>
        <begin position="27"/>
        <end position="73"/>
    </location>
</feature>
<name>A0A8C8W024_PERMB</name>
<dbReference type="InterPro" id="IPR036645">
    <property type="entry name" value="Elafin-like_sf"/>
</dbReference>
<accession>A0A8C8W024</accession>
<reference evidence="4" key="2">
    <citation type="submission" date="2025-08" db="UniProtKB">
        <authorList>
            <consortium name="Ensembl"/>
        </authorList>
    </citation>
    <scope>IDENTIFICATION</scope>
</reference>
<dbReference type="InterPro" id="IPR008197">
    <property type="entry name" value="WAP_dom"/>
</dbReference>
<dbReference type="PRINTS" id="PR00003">
    <property type="entry name" value="4DISULPHCORE"/>
</dbReference>
<keyword evidence="5" id="KW-1185">Reference proteome</keyword>
<keyword evidence="2" id="KW-0732">Signal</keyword>
<feature type="chain" id="PRO_5034406261" evidence="2">
    <location>
        <begin position="25"/>
        <end position="126"/>
    </location>
</feature>
<protein>
    <submittedName>
        <fullName evidence="4">WAP four-disulfide core domain 5</fullName>
    </submittedName>
</protein>
<evidence type="ECO:0000256" key="1">
    <source>
        <dbReference type="ARBA" id="ARBA00023157"/>
    </source>
</evidence>
<reference evidence="4 5" key="1">
    <citation type="submission" date="2018-10" db="EMBL/GenBank/DDBJ databases">
        <title>Improved assembly of the deer mouse Peromyscus maniculatus genome.</title>
        <authorList>
            <person name="Lassance J.-M."/>
            <person name="Hoekstra H.E."/>
        </authorList>
    </citation>
    <scope>NUCLEOTIDE SEQUENCE [LARGE SCALE GENOMIC DNA]</scope>
</reference>
<dbReference type="PANTHER" id="PTHR47769">
    <property type="entry name" value="WAP FOUR-DISULFIDE CORE DOMAIN PROTEIN 8"/>
    <property type="match status" value="1"/>
</dbReference>
<dbReference type="PANTHER" id="PTHR47769:SF1">
    <property type="entry name" value="WAP FOUR-DISULFIDE CORE DOMAIN PROTEIN 8"/>
    <property type="match status" value="1"/>
</dbReference>
<feature type="domain" description="WAP" evidence="3">
    <location>
        <begin position="74"/>
        <end position="121"/>
    </location>
</feature>
<feature type="signal peptide" evidence="2">
    <location>
        <begin position="1"/>
        <end position="24"/>
    </location>
</feature>
<dbReference type="SMART" id="SM00217">
    <property type="entry name" value="WAP"/>
    <property type="match status" value="2"/>
</dbReference>
<reference evidence="4" key="3">
    <citation type="submission" date="2025-09" db="UniProtKB">
        <authorList>
            <consortium name="Ensembl"/>
        </authorList>
    </citation>
    <scope>IDENTIFICATION</scope>
</reference>
<dbReference type="Pfam" id="PF00095">
    <property type="entry name" value="WAP"/>
    <property type="match status" value="2"/>
</dbReference>
<dbReference type="PROSITE" id="PS51390">
    <property type="entry name" value="WAP"/>
    <property type="match status" value="2"/>
</dbReference>
<dbReference type="SUPFAM" id="SSF57256">
    <property type="entry name" value="Elafin-like"/>
    <property type="match status" value="2"/>
</dbReference>
<dbReference type="Proteomes" id="UP000694547">
    <property type="component" value="Chromosome 4"/>
</dbReference>
<dbReference type="Ensembl" id="ENSPEMT00000030321.2">
    <property type="protein sequence ID" value="ENSPEMP00000025928.2"/>
    <property type="gene ID" value="ENSPEMG00000022197.2"/>
</dbReference>
<keyword evidence="1" id="KW-1015">Disulfide bond</keyword>
<evidence type="ECO:0000313" key="4">
    <source>
        <dbReference type="Ensembl" id="ENSPEMP00000025928.2"/>
    </source>
</evidence>
<evidence type="ECO:0000259" key="3">
    <source>
        <dbReference type="PROSITE" id="PS51390"/>
    </source>
</evidence>
<dbReference type="AlphaFoldDB" id="A0A8C8W024"/>
<evidence type="ECO:0000256" key="2">
    <source>
        <dbReference type="SAM" id="SignalP"/>
    </source>
</evidence>